<protein>
    <submittedName>
        <fullName evidence="9">TRAP transporter, DctM subunit</fullName>
    </submittedName>
</protein>
<feature type="transmembrane region" description="Helical" evidence="7">
    <location>
        <begin position="362"/>
        <end position="386"/>
    </location>
</feature>
<organism evidence="9 10">
    <name type="scientific">Desulfopila aestuarii DSM 18488</name>
    <dbReference type="NCBI Taxonomy" id="1121416"/>
    <lineage>
        <taxon>Bacteria</taxon>
        <taxon>Pseudomonadati</taxon>
        <taxon>Thermodesulfobacteriota</taxon>
        <taxon>Desulfobulbia</taxon>
        <taxon>Desulfobulbales</taxon>
        <taxon>Desulfocapsaceae</taxon>
        <taxon>Desulfopila</taxon>
    </lineage>
</organism>
<evidence type="ECO:0000256" key="3">
    <source>
        <dbReference type="ARBA" id="ARBA00022519"/>
    </source>
</evidence>
<keyword evidence="3" id="KW-0997">Cell inner membrane</keyword>
<gene>
    <name evidence="9" type="ORF">SAMN02745220_00546</name>
</gene>
<feature type="transmembrane region" description="Helical" evidence="7">
    <location>
        <begin position="177"/>
        <end position="199"/>
    </location>
</feature>
<keyword evidence="2" id="KW-1003">Cell membrane</keyword>
<feature type="transmembrane region" description="Helical" evidence="7">
    <location>
        <begin position="99"/>
        <end position="127"/>
    </location>
</feature>
<dbReference type="OrthoDB" id="9785600at2"/>
<reference evidence="9 10" key="1">
    <citation type="submission" date="2016-12" db="EMBL/GenBank/DDBJ databases">
        <authorList>
            <person name="Song W.-J."/>
            <person name="Kurnit D.M."/>
        </authorList>
    </citation>
    <scope>NUCLEOTIDE SEQUENCE [LARGE SCALE GENOMIC DNA]</scope>
    <source>
        <strain evidence="9 10">DSM 18488</strain>
    </source>
</reference>
<evidence type="ECO:0000256" key="6">
    <source>
        <dbReference type="ARBA" id="ARBA00023136"/>
    </source>
</evidence>
<feature type="transmembrane region" description="Helical" evidence="7">
    <location>
        <begin position="406"/>
        <end position="427"/>
    </location>
</feature>
<dbReference type="GO" id="GO:0005886">
    <property type="term" value="C:plasma membrane"/>
    <property type="evidence" value="ECO:0007669"/>
    <property type="project" value="UniProtKB-SubCell"/>
</dbReference>
<dbReference type="InterPro" id="IPR004681">
    <property type="entry name" value="TRAP_DctM"/>
</dbReference>
<feature type="transmembrane region" description="Helical" evidence="7">
    <location>
        <begin position="320"/>
        <end position="350"/>
    </location>
</feature>
<dbReference type="PIRSF" id="PIRSF006066">
    <property type="entry name" value="HI0050"/>
    <property type="match status" value="1"/>
</dbReference>
<dbReference type="EMBL" id="FRFE01000002">
    <property type="protein sequence ID" value="SHO43867.1"/>
    <property type="molecule type" value="Genomic_DNA"/>
</dbReference>
<name>A0A1M7XY00_9BACT</name>
<keyword evidence="6 7" id="KW-0472">Membrane</keyword>
<feature type="transmembrane region" description="Helical" evidence="7">
    <location>
        <begin position="51"/>
        <end position="76"/>
    </location>
</feature>
<accession>A0A1M7XY00</accession>
<evidence type="ECO:0000256" key="1">
    <source>
        <dbReference type="ARBA" id="ARBA00004429"/>
    </source>
</evidence>
<sequence length="432" mass="46257">MSPIEAGFLGMFCVLVLLLARMHIGLAMGLIGFLGFAYITGWEPALGLLRTVPYTTFASEGLSVIPLFILMGAFAFEAGMSEDLYAAVHKIFGGLKGGLAMATVAACACFAAISGSSLATAATLGRVAMPEMKKYNYDLGLATGSIAAGGCIGILIPPSVILIIYGILTEQSIGKLFMAGVIPGILEAVFYIITIWLLTRRNPALGPPGPKASTKEKVRAFSRTWEVIVLFTIVIGGLYMGIFTPTEAAGIGAFCALCFAFMRGKMKWLNFKNSLTSTASTTGMLFLIIMGAMMLGYFFSVTRLPFEFASMVAALPINRYAILACIVVVILILGCLMDSLAIVLLTVPVFYPLILELNFDPIWFGIIVVRVTEMGLITPPVGLNVFVLNGITGVPMHTIFRGVTPFLLADILQLILLISLPQISLFLPNLMN</sequence>
<feature type="transmembrane region" description="Helical" evidence="7">
    <location>
        <begin position="139"/>
        <end position="165"/>
    </location>
</feature>
<comment type="subcellular location">
    <subcellularLocation>
        <location evidence="1">Cell inner membrane</location>
        <topology evidence="1">Multi-pass membrane protein</topology>
    </subcellularLocation>
</comment>
<dbReference type="GO" id="GO:0022857">
    <property type="term" value="F:transmembrane transporter activity"/>
    <property type="evidence" value="ECO:0007669"/>
    <property type="project" value="TreeGrafter"/>
</dbReference>
<keyword evidence="10" id="KW-1185">Reference proteome</keyword>
<evidence type="ECO:0000256" key="5">
    <source>
        <dbReference type="ARBA" id="ARBA00022989"/>
    </source>
</evidence>
<evidence type="ECO:0000256" key="2">
    <source>
        <dbReference type="ARBA" id="ARBA00022475"/>
    </source>
</evidence>
<dbReference type="Pfam" id="PF06808">
    <property type="entry name" value="DctM"/>
    <property type="match status" value="1"/>
</dbReference>
<keyword evidence="4 7" id="KW-0812">Transmembrane</keyword>
<keyword evidence="5 7" id="KW-1133">Transmembrane helix</keyword>
<feature type="transmembrane region" description="Helical" evidence="7">
    <location>
        <begin position="248"/>
        <end position="266"/>
    </location>
</feature>
<dbReference type="PANTHER" id="PTHR33362:SF5">
    <property type="entry name" value="C4-DICARBOXYLATE TRAP TRANSPORTER LARGE PERMEASE PROTEIN DCTM"/>
    <property type="match status" value="1"/>
</dbReference>
<dbReference type="InterPro" id="IPR010656">
    <property type="entry name" value="DctM"/>
</dbReference>
<evidence type="ECO:0000313" key="9">
    <source>
        <dbReference type="EMBL" id="SHO43867.1"/>
    </source>
</evidence>
<feature type="transmembrane region" description="Helical" evidence="7">
    <location>
        <begin position="6"/>
        <end position="39"/>
    </location>
</feature>
<evidence type="ECO:0000256" key="7">
    <source>
        <dbReference type="SAM" id="Phobius"/>
    </source>
</evidence>
<dbReference type="PANTHER" id="PTHR33362">
    <property type="entry name" value="SIALIC ACID TRAP TRANSPORTER PERMEASE PROTEIN SIAT-RELATED"/>
    <property type="match status" value="1"/>
</dbReference>
<evidence type="ECO:0000256" key="4">
    <source>
        <dbReference type="ARBA" id="ARBA00022692"/>
    </source>
</evidence>
<feature type="domain" description="TRAP C4-dicarboxylate transport system permease DctM subunit" evidence="8">
    <location>
        <begin position="12"/>
        <end position="423"/>
    </location>
</feature>
<dbReference type="STRING" id="1121416.SAMN02745220_00546"/>
<evidence type="ECO:0000313" key="10">
    <source>
        <dbReference type="Proteomes" id="UP000184603"/>
    </source>
</evidence>
<evidence type="ECO:0000259" key="8">
    <source>
        <dbReference type="Pfam" id="PF06808"/>
    </source>
</evidence>
<proteinExistence type="predicted"/>
<dbReference type="Proteomes" id="UP000184603">
    <property type="component" value="Unassembled WGS sequence"/>
</dbReference>
<dbReference type="NCBIfam" id="TIGR00786">
    <property type="entry name" value="dctM"/>
    <property type="match status" value="1"/>
</dbReference>
<dbReference type="RefSeq" id="WP_073611913.1">
    <property type="nucleotide sequence ID" value="NZ_FRFE01000002.1"/>
</dbReference>
<dbReference type="AlphaFoldDB" id="A0A1M7XY00"/>
<feature type="transmembrane region" description="Helical" evidence="7">
    <location>
        <begin position="278"/>
        <end position="300"/>
    </location>
</feature>